<protein>
    <submittedName>
        <fullName evidence="1">Polysaccharide deacetylase</fullName>
    </submittedName>
</protein>
<dbReference type="OrthoDB" id="6086702at2"/>
<reference evidence="1 2" key="1">
    <citation type="submission" date="2019-08" db="EMBL/GenBank/DDBJ databases">
        <title>Prosopis cineraria nodule microbiome.</title>
        <authorList>
            <person name="Ali R."/>
            <person name="Chaluvadi S.R."/>
            <person name="Wang X."/>
        </authorList>
    </citation>
    <scope>NUCLEOTIDE SEQUENCE [LARGE SCALE GENOMIC DNA]</scope>
    <source>
        <strain evidence="1 2">BG7</strain>
        <plasmid evidence="1 2">unnamed</plasmid>
    </source>
</reference>
<dbReference type="RefSeq" id="WP_153273609.1">
    <property type="nucleotide sequence ID" value="NZ_CP043499.1"/>
</dbReference>
<dbReference type="GO" id="GO:0005975">
    <property type="term" value="P:carbohydrate metabolic process"/>
    <property type="evidence" value="ECO:0007669"/>
    <property type="project" value="InterPro"/>
</dbReference>
<dbReference type="CDD" id="cd10928">
    <property type="entry name" value="CE4_u4"/>
    <property type="match status" value="1"/>
</dbReference>
<geneLocation type="plasmid" evidence="1 2">
    <name>unnamed</name>
</geneLocation>
<gene>
    <name evidence="1" type="ORF">FZ934_25815</name>
</gene>
<dbReference type="InterPro" id="IPR049591">
    <property type="entry name" value="CE4_u4-like"/>
</dbReference>
<dbReference type="SUPFAM" id="SSF88713">
    <property type="entry name" value="Glycoside hydrolase/deacetylase"/>
    <property type="match status" value="1"/>
</dbReference>
<keyword evidence="1" id="KW-0614">Plasmid</keyword>
<name>A0A5Q0CE79_9HYPH</name>
<evidence type="ECO:0000313" key="2">
    <source>
        <dbReference type="Proteomes" id="UP000326881"/>
    </source>
</evidence>
<sequence>MTSNNVWEPLRIELARWQDAGRKARFWLRDDDAVEPTAALERLLQLTAAKSTPLTLAVIPAATGEALAERLAAQSACLVALHGWSHTNYASANEKKQELGSHRPAAAVLGQLADGFGKLKNLHHERFVPILVPPWNRISSALLPDLPGIGLEALSVYGRASTADGIGLLNTHVDLMDWHGTRGGLPHEQLVAMLVRELEARADGDDEPVGILGHHLVHDETAWSFLSALIDETHDHPAVAWKGSDELIAS</sequence>
<dbReference type="Gene3D" id="3.20.20.370">
    <property type="entry name" value="Glycoside hydrolase/deacetylase"/>
    <property type="match status" value="1"/>
</dbReference>
<dbReference type="AlphaFoldDB" id="A0A5Q0CE79"/>
<organism evidence="1 2">
    <name type="scientific">Rhizobium grahamii</name>
    <dbReference type="NCBI Taxonomy" id="1120045"/>
    <lineage>
        <taxon>Bacteria</taxon>
        <taxon>Pseudomonadati</taxon>
        <taxon>Pseudomonadota</taxon>
        <taxon>Alphaproteobacteria</taxon>
        <taxon>Hyphomicrobiales</taxon>
        <taxon>Rhizobiaceae</taxon>
        <taxon>Rhizobium/Agrobacterium group</taxon>
        <taxon>Rhizobium</taxon>
    </lineage>
</organism>
<evidence type="ECO:0000313" key="1">
    <source>
        <dbReference type="EMBL" id="QFY63653.1"/>
    </source>
</evidence>
<dbReference type="Proteomes" id="UP000326881">
    <property type="component" value="Plasmid unnamed"/>
</dbReference>
<dbReference type="KEGG" id="rgr:FZ934_25815"/>
<dbReference type="EMBL" id="CP043499">
    <property type="protein sequence ID" value="QFY63653.1"/>
    <property type="molecule type" value="Genomic_DNA"/>
</dbReference>
<keyword evidence="2" id="KW-1185">Reference proteome</keyword>
<dbReference type="InterPro" id="IPR011330">
    <property type="entry name" value="Glyco_hydro/deAcase_b/a-brl"/>
</dbReference>
<proteinExistence type="predicted"/>
<accession>A0A5Q0CE79</accession>